<organism evidence="3 4">
    <name type="scientific">Ornithinibacillus caprae</name>
    <dbReference type="NCBI Taxonomy" id="2678566"/>
    <lineage>
        <taxon>Bacteria</taxon>
        <taxon>Bacillati</taxon>
        <taxon>Bacillota</taxon>
        <taxon>Bacilli</taxon>
        <taxon>Bacillales</taxon>
        <taxon>Bacillaceae</taxon>
        <taxon>Ornithinibacillus</taxon>
    </lineage>
</organism>
<sequence>MIKHPKIPVPKTLTEKIHDISAVVIILGMIITTFIYWRELPQQIAIHFTQESPDQFGGKWVLLLNIAIAIIIYTLTRILARFPHLLNYPGHVTEENAVKFYKNGKLLISWINIEIVLIFALIHWKTIQISLSENSFLDSFNLLIGFVGIILTMFIFLIRIMLIK</sequence>
<dbReference type="Proteomes" id="UP000469125">
    <property type="component" value="Unassembled WGS sequence"/>
</dbReference>
<dbReference type="AlphaFoldDB" id="A0A6N8FRF5"/>
<keyword evidence="1" id="KW-0812">Transmembrane</keyword>
<dbReference type="InterPro" id="IPR012867">
    <property type="entry name" value="DUF1648"/>
</dbReference>
<name>A0A6N8FRF5_9BACI</name>
<dbReference type="RefSeq" id="WP_155671089.1">
    <property type="nucleotide sequence ID" value="NZ_WOCA01000020.1"/>
</dbReference>
<proteinExistence type="predicted"/>
<keyword evidence="4" id="KW-1185">Reference proteome</keyword>
<keyword evidence="1" id="KW-1133">Transmembrane helix</keyword>
<keyword evidence="1" id="KW-0472">Membrane</keyword>
<feature type="transmembrane region" description="Helical" evidence="1">
    <location>
        <begin position="106"/>
        <end position="127"/>
    </location>
</feature>
<reference evidence="3 4" key="1">
    <citation type="submission" date="2019-11" db="EMBL/GenBank/DDBJ databases">
        <authorList>
            <person name="Li X."/>
        </authorList>
    </citation>
    <scope>NUCLEOTIDE SEQUENCE [LARGE SCALE GENOMIC DNA]</scope>
    <source>
        <strain evidence="3 4">L9</strain>
    </source>
</reference>
<dbReference type="EMBL" id="WOCA01000020">
    <property type="protein sequence ID" value="MUK90368.1"/>
    <property type="molecule type" value="Genomic_DNA"/>
</dbReference>
<gene>
    <name evidence="3" type="ORF">GMD78_18500</name>
</gene>
<accession>A0A6N8FRF5</accession>
<evidence type="ECO:0000313" key="4">
    <source>
        <dbReference type="Proteomes" id="UP000469125"/>
    </source>
</evidence>
<evidence type="ECO:0000313" key="3">
    <source>
        <dbReference type="EMBL" id="MUK90368.1"/>
    </source>
</evidence>
<feature type="transmembrane region" description="Helical" evidence="1">
    <location>
        <begin position="139"/>
        <end position="162"/>
    </location>
</feature>
<feature type="domain" description="DUF1648" evidence="2">
    <location>
        <begin position="24"/>
        <end position="68"/>
    </location>
</feature>
<feature type="transmembrane region" description="Helical" evidence="1">
    <location>
        <begin position="20"/>
        <end position="37"/>
    </location>
</feature>
<evidence type="ECO:0000259" key="2">
    <source>
        <dbReference type="Pfam" id="PF07853"/>
    </source>
</evidence>
<comment type="caution">
    <text evidence="3">The sequence shown here is derived from an EMBL/GenBank/DDBJ whole genome shotgun (WGS) entry which is preliminary data.</text>
</comment>
<feature type="transmembrane region" description="Helical" evidence="1">
    <location>
        <begin position="57"/>
        <end position="76"/>
    </location>
</feature>
<dbReference type="Pfam" id="PF07853">
    <property type="entry name" value="DUF1648"/>
    <property type="match status" value="1"/>
</dbReference>
<protein>
    <submittedName>
        <fullName evidence="3">DUF1648 domain-containing protein</fullName>
    </submittedName>
</protein>
<evidence type="ECO:0000256" key="1">
    <source>
        <dbReference type="SAM" id="Phobius"/>
    </source>
</evidence>